<dbReference type="SUPFAM" id="SSF55073">
    <property type="entry name" value="Nucleotide cyclase"/>
    <property type="match status" value="1"/>
</dbReference>
<dbReference type="EMBL" id="PFFQ01000041">
    <property type="protein sequence ID" value="PIW15989.1"/>
    <property type="molecule type" value="Genomic_DNA"/>
</dbReference>
<feature type="transmembrane region" description="Helical" evidence="1">
    <location>
        <begin position="201"/>
        <end position="222"/>
    </location>
</feature>
<dbReference type="Proteomes" id="UP000231019">
    <property type="component" value="Unassembled WGS sequence"/>
</dbReference>
<dbReference type="AlphaFoldDB" id="A0A2M7G2W1"/>
<gene>
    <name evidence="4" type="ORF">COW36_14850</name>
</gene>
<dbReference type="InterPro" id="IPR000160">
    <property type="entry name" value="GGDEF_dom"/>
</dbReference>
<feature type="transmembrane region" description="Helical" evidence="1">
    <location>
        <begin position="155"/>
        <end position="180"/>
    </location>
</feature>
<feature type="transmembrane region" description="Helical" evidence="1">
    <location>
        <begin position="122"/>
        <end position="143"/>
    </location>
</feature>
<feature type="transmembrane region" description="Helical" evidence="1">
    <location>
        <begin position="228"/>
        <end position="245"/>
    </location>
</feature>
<dbReference type="SUPFAM" id="SSF55781">
    <property type="entry name" value="GAF domain-like"/>
    <property type="match status" value="2"/>
</dbReference>
<dbReference type="Pfam" id="PF00990">
    <property type="entry name" value="GGDEF"/>
    <property type="match status" value="1"/>
</dbReference>
<dbReference type="InterPro" id="IPR029016">
    <property type="entry name" value="GAF-like_dom_sf"/>
</dbReference>
<comment type="caution">
    <text evidence="4">The sequence shown here is derived from an EMBL/GenBank/DDBJ whole genome shotgun (WGS) entry which is preliminary data.</text>
</comment>
<accession>A0A2M7G2W1</accession>
<evidence type="ECO:0000259" key="3">
    <source>
        <dbReference type="PROSITE" id="PS51832"/>
    </source>
</evidence>
<dbReference type="PANTHER" id="PTHR45138">
    <property type="entry name" value="REGULATORY COMPONENTS OF SENSORY TRANSDUCTION SYSTEM"/>
    <property type="match status" value="1"/>
</dbReference>
<dbReference type="NCBIfam" id="TIGR00254">
    <property type="entry name" value="GGDEF"/>
    <property type="match status" value="1"/>
</dbReference>
<dbReference type="CDD" id="cd01949">
    <property type="entry name" value="GGDEF"/>
    <property type="match status" value="1"/>
</dbReference>
<dbReference type="InterPro" id="IPR003607">
    <property type="entry name" value="HD/PDEase_dom"/>
</dbReference>
<dbReference type="Gene3D" id="1.10.3210.10">
    <property type="entry name" value="Hypothetical protein af1432"/>
    <property type="match status" value="1"/>
</dbReference>
<sequence>MGQDTELGQTSQRFSPVRAERFYFWSVVLWGLFILGFTYHQTPHFWSINGWDFVVFAVLSIMAEQTYVTLPHGSKISASFSVLLTALLLFNAPIVILLASMGNLFTVLFVQRRSWDIAVFNMGQYALTYGLAGMVLITVHTRIENILLDLPLLHMLVSAGAATLTYLLVNIPIVNGFVAIKSRPGLTWRGFFKSLLIFQEDKVEITQTLFFFPIAVMVASFYQRDHNLVILGILMALILGGLKFIEQRRRMEEQNDKLRTLYEMTKELGEFILHEADVELTHKDLFQNLLKQSNYQQISRFIPNQRCSIYKVEQLGEDRRIVHEISDRIPEPEKNFHLEDEGPLQDMVHSKQGVILNHLGHLHLPYVLWKKAYKAFIAQPILVDDEVAYLLVLFREHLEPFDTGDERMLKLLIKPLEITLKNIQLRMKIQDQAIKDGLMGVFNHRYLKNKMEEELSRAKRYKKPLSLIISDVDYFKKFNDTHGHLLGDRVLKEIAVILQDSVRETDIVARYGGEELAILLPETPLKAACEVAERIRRNVAQFAFTGKDNQTVSLSLSMGVTCTDEDMDLQVSELIVRADTALYKAKNQGRNQISQAMVEQGKLIIETYSRGASPSPADAVVAVQVDLRPETRQLWLEALNKGEKDLIEELNLFIQAQADLKPVYLGYFQHKLIPQLPELFRLFVQTPHVQGNQHNWDETLTQALQVWKTRLGNKLQHREHVLLLNELCLLAYRHFIEQALELSMGESEKKHIFEICYAFFREVSLVLLQTSCEYLEEQRSQTQHLLEAIRGLNHFQTGQSSLEETLTQILPQVHQTLPQAEGVLLAFPDSVSGQYLTRVMLGANPRAIAALQNQLAFRWPLPGASPRQVFESQDPETWGSAKTLLEQHLPGIQSIVFRPITHEREVKAILILLMNQPVQLSNRQLRWLKTFAEEFSFALVNRHQVQELEFRIVRVLKQMVDIFESGASPWRFHSERVSSLAGRLAHKLDLPLHEQQQLRELAYLHNLGQLVSAPREQNRSAENWNDMQHVLLGSRIIESIQHLQALAPAIRHFAEHWDGSGFPDGLAGTQIPLYARIIGLANAYERTLQTSESSQQAVESLLKTGYYDPSLCTLLKDMVEADEVKI</sequence>
<feature type="transmembrane region" description="Helical" evidence="1">
    <location>
        <begin position="22"/>
        <end position="39"/>
    </location>
</feature>
<dbReference type="SUPFAM" id="SSF109604">
    <property type="entry name" value="HD-domain/PDEase-like"/>
    <property type="match status" value="1"/>
</dbReference>
<evidence type="ECO:0000313" key="5">
    <source>
        <dbReference type="Proteomes" id="UP000231019"/>
    </source>
</evidence>
<dbReference type="PANTHER" id="PTHR45138:SF9">
    <property type="entry name" value="DIGUANYLATE CYCLASE DGCM-RELATED"/>
    <property type="match status" value="1"/>
</dbReference>
<dbReference type="CDD" id="cd00077">
    <property type="entry name" value="HDc"/>
    <property type="match status" value="1"/>
</dbReference>
<dbReference type="PROSITE" id="PS51832">
    <property type="entry name" value="HD_GYP"/>
    <property type="match status" value="1"/>
</dbReference>
<dbReference type="GO" id="GO:1902201">
    <property type="term" value="P:negative regulation of bacterial-type flagellum-dependent cell motility"/>
    <property type="evidence" value="ECO:0007669"/>
    <property type="project" value="TreeGrafter"/>
</dbReference>
<evidence type="ECO:0000256" key="1">
    <source>
        <dbReference type="SAM" id="Phobius"/>
    </source>
</evidence>
<feature type="transmembrane region" description="Helical" evidence="1">
    <location>
        <begin position="82"/>
        <end position="110"/>
    </location>
</feature>
<dbReference type="Pfam" id="PF13487">
    <property type="entry name" value="HD_5"/>
    <property type="match status" value="1"/>
</dbReference>
<reference evidence="4 5" key="1">
    <citation type="submission" date="2017-09" db="EMBL/GenBank/DDBJ databases">
        <title>Depth-based differentiation of microbial function through sediment-hosted aquifers and enrichment of novel symbionts in the deep terrestrial subsurface.</title>
        <authorList>
            <person name="Probst A.J."/>
            <person name="Ladd B."/>
            <person name="Jarett J.K."/>
            <person name="Geller-Mcgrath D.E."/>
            <person name="Sieber C.M."/>
            <person name="Emerson J.B."/>
            <person name="Anantharaman K."/>
            <person name="Thomas B.C."/>
            <person name="Malmstrom R."/>
            <person name="Stieglmeier M."/>
            <person name="Klingl A."/>
            <person name="Woyke T."/>
            <person name="Ryan C.M."/>
            <person name="Banfield J.F."/>
        </authorList>
    </citation>
    <scope>NUCLEOTIDE SEQUENCE [LARGE SCALE GENOMIC DNA]</scope>
    <source>
        <strain evidence="4">CG17_big_fil_post_rev_8_21_14_2_50_48_46</strain>
    </source>
</reference>
<dbReference type="InterPro" id="IPR050469">
    <property type="entry name" value="Diguanylate_Cyclase"/>
</dbReference>
<protein>
    <recommendedName>
        <fullName evidence="6">GGDEF domain-containing protein</fullName>
    </recommendedName>
</protein>
<feature type="domain" description="GGDEF" evidence="2">
    <location>
        <begin position="463"/>
        <end position="598"/>
    </location>
</feature>
<dbReference type="GO" id="GO:0043709">
    <property type="term" value="P:cell adhesion involved in single-species biofilm formation"/>
    <property type="evidence" value="ECO:0007669"/>
    <property type="project" value="TreeGrafter"/>
</dbReference>
<feature type="domain" description="HD-GYP" evidence="3">
    <location>
        <begin position="948"/>
        <end position="1126"/>
    </location>
</feature>
<evidence type="ECO:0000259" key="2">
    <source>
        <dbReference type="PROSITE" id="PS50887"/>
    </source>
</evidence>
<name>A0A2M7G2W1_9BACT</name>
<dbReference type="InterPro" id="IPR003018">
    <property type="entry name" value="GAF"/>
</dbReference>
<dbReference type="SMART" id="SM00267">
    <property type="entry name" value="GGDEF"/>
    <property type="match status" value="1"/>
</dbReference>
<dbReference type="InterPro" id="IPR029787">
    <property type="entry name" value="Nucleotide_cyclase"/>
</dbReference>
<dbReference type="Gene3D" id="3.30.450.40">
    <property type="match status" value="2"/>
</dbReference>
<dbReference type="Gene3D" id="3.30.70.270">
    <property type="match status" value="1"/>
</dbReference>
<keyword evidence="1" id="KW-0472">Membrane</keyword>
<dbReference type="GO" id="GO:0052621">
    <property type="term" value="F:diguanylate cyclase activity"/>
    <property type="evidence" value="ECO:0007669"/>
    <property type="project" value="TreeGrafter"/>
</dbReference>
<organism evidence="4 5">
    <name type="scientific">bacterium (Candidatus Blackallbacteria) CG17_big_fil_post_rev_8_21_14_2_50_48_46</name>
    <dbReference type="NCBI Taxonomy" id="2014261"/>
    <lineage>
        <taxon>Bacteria</taxon>
        <taxon>Candidatus Blackallbacteria</taxon>
    </lineage>
</organism>
<dbReference type="InterPro" id="IPR037522">
    <property type="entry name" value="HD_GYP_dom"/>
</dbReference>
<dbReference type="PROSITE" id="PS50887">
    <property type="entry name" value="GGDEF"/>
    <property type="match status" value="1"/>
</dbReference>
<dbReference type="SMART" id="SM00065">
    <property type="entry name" value="GAF"/>
    <property type="match status" value="2"/>
</dbReference>
<keyword evidence="1" id="KW-0812">Transmembrane</keyword>
<dbReference type="FunFam" id="3.30.70.270:FF:000001">
    <property type="entry name" value="Diguanylate cyclase domain protein"/>
    <property type="match status" value="1"/>
</dbReference>
<dbReference type="InterPro" id="IPR043128">
    <property type="entry name" value="Rev_trsase/Diguanyl_cyclase"/>
</dbReference>
<feature type="transmembrane region" description="Helical" evidence="1">
    <location>
        <begin position="51"/>
        <end position="70"/>
    </location>
</feature>
<keyword evidence="1" id="KW-1133">Transmembrane helix</keyword>
<proteinExistence type="predicted"/>
<evidence type="ECO:0000313" key="4">
    <source>
        <dbReference type="EMBL" id="PIW15989.1"/>
    </source>
</evidence>
<evidence type="ECO:0008006" key="6">
    <source>
        <dbReference type="Google" id="ProtNLM"/>
    </source>
</evidence>
<dbReference type="GO" id="GO:0005886">
    <property type="term" value="C:plasma membrane"/>
    <property type="evidence" value="ECO:0007669"/>
    <property type="project" value="TreeGrafter"/>
</dbReference>